<dbReference type="EMBL" id="QRWH01000009">
    <property type="protein sequence ID" value="RGT08251.1"/>
    <property type="molecule type" value="Genomic_DNA"/>
</dbReference>
<sequence>MKNETKKHKSGFNPNRGCYFTADGKYYCYERWDDENKCIITQKLEIGKGLSLELPIMLDESDHDMNLQDRYESEPNDPMFDAKVANYMAKNSMERGDYREERAKKAVKKYGKTLWHYTDINALCGIIGKREIWFSSSEYMNDREELIGFINDLEKEVYACIDSANKGKANEVFSQIKNRMQKEYPYIFCVSKARNDAAQWDRYAQGGQGVAIVFNTETLFKLIFYNQIIMNEEYYGYCAKQHKMKELLRDYIQYDKMDDFSNLNGLIDDLLLCAMFHKHESFSSEQEVRISPLFVNENDKHLQCKVHNTIRQIYILNLAELCEKEGIDFEDLFDSIVIGPTSKQNIRDLQIYCKNNGLLKLANKVKKSDCPLR</sequence>
<organism evidence="3 5">
    <name type="scientific">Dorea formicigenerans</name>
    <dbReference type="NCBI Taxonomy" id="39486"/>
    <lineage>
        <taxon>Bacteria</taxon>
        <taxon>Bacillati</taxon>
        <taxon>Bacillota</taxon>
        <taxon>Clostridia</taxon>
        <taxon>Lachnospirales</taxon>
        <taxon>Lachnospiraceae</taxon>
        <taxon>Dorea</taxon>
    </lineage>
</organism>
<gene>
    <name evidence="3" type="ORF">DW885_07960</name>
    <name evidence="2" type="ORF">DW924_14250</name>
    <name evidence="1" type="ORF">DWX53_10145</name>
</gene>
<dbReference type="Proteomes" id="UP000285642">
    <property type="component" value="Unassembled WGS sequence"/>
</dbReference>
<dbReference type="EMBL" id="QSFS01000020">
    <property type="protein sequence ID" value="RHA66117.1"/>
    <property type="molecule type" value="Genomic_DNA"/>
</dbReference>
<proteinExistence type="predicted"/>
<dbReference type="Proteomes" id="UP000283630">
    <property type="component" value="Unassembled WGS sequence"/>
</dbReference>
<reference evidence="4 5" key="1">
    <citation type="submission" date="2018-08" db="EMBL/GenBank/DDBJ databases">
        <title>A genome reference for cultivated species of the human gut microbiota.</title>
        <authorList>
            <person name="Zou Y."/>
            <person name="Xue W."/>
            <person name="Luo G."/>
        </authorList>
    </citation>
    <scope>NUCLEOTIDE SEQUENCE [LARGE SCALE GENOMIC DNA]</scope>
    <source>
        <strain evidence="1 4">AF19-4AC</strain>
        <strain evidence="3 5">AM40-15AC</strain>
        <strain evidence="2 6">AM42-8</strain>
    </source>
</reference>
<protein>
    <submittedName>
        <fullName evidence="3">DUF2971 domain-containing protein</fullName>
    </submittedName>
</protein>
<evidence type="ECO:0000313" key="1">
    <source>
        <dbReference type="EMBL" id="RGT08251.1"/>
    </source>
</evidence>
<dbReference type="Pfam" id="PF11185">
    <property type="entry name" value="DUF2971"/>
    <property type="match status" value="1"/>
</dbReference>
<evidence type="ECO:0000313" key="3">
    <source>
        <dbReference type="EMBL" id="RHB40094.1"/>
    </source>
</evidence>
<accession>A0A413W2R1</accession>
<name>A0A413W2R1_9FIRM</name>
<dbReference type="EMBL" id="QSGQ01000004">
    <property type="protein sequence ID" value="RHB40094.1"/>
    <property type="molecule type" value="Genomic_DNA"/>
</dbReference>
<evidence type="ECO:0000313" key="6">
    <source>
        <dbReference type="Proteomes" id="UP000285642"/>
    </source>
</evidence>
<dbReference type="Proteomes" id="UP000284883">
    <property type="component" value="Unassembled WGS sequence"/>
</dbReference>
<comment type="caution">
    <text evidence="3">The sequence shown here is derived from an EMBL/GenBank/DDBJ whole genome shotgun (WGS) entry which is preliminary data.</text>
</comment>
<dbReference type="AlphaFoldDB" id="A0A413W2R1"/>
<evidence type="ECO:0000313" key="5">
    <source>
        <dbReference type="Proteomes" id="UP000284883"/>
    </source>
</evidence>
<dbReference type="InterPro" id="IPR021352">
    <property type="entry name" value="DUF2971"/>
</dbReference>
<evidence type="ECO:0000313" key="4">
    <source>
        <dbReference type="Proteomes" id="UP000283630"/>
    </source>
</evidence>
<dbReference type="RefSeq" id="WP_117992274.1">
    <property type="nucleotide sequence ID" value="NZ_QRWH01000009.1"/>
</dbReference>
<evidence type="ECO:0000313" key="2">
    <source>
        <dbReference type="EMBL" id="RHA66117.1"/>
    </source>
</evidence>